<dbReference type="EMBL" id="JARYGX010000017">
    <property type="protein sequence ID" value="MDH7453037.1"/>
    <property type="molecule type" value="Genomic_DNA"/>
</dbReference>
<evidence type="ECO:0000256" key="6">
    <source>
        <dbReference type="ARBA" id="ARBA00022741"/>
    </source>
</evidence>
<gene>
    <name evidence="9" type="primary">tsaC</name>
    <name evidence="11" type="ORF">QF205_08105</name>
</gene>
<dbReference type="HAMAP" id="MF_01852">
    <property type="entry name" value="TsaC"/>
    <property type="match status" value="1"/>
</dbReference>
<reference evidence="11" key="2">
    <citation type="submission" date="2023-04" db="EMBL/GenBank/DDBJ databases">
        <authorList>
            <person name="Sun J.-Q."/>
        </authorList>
    </citation>
    <scope>NUCLEOTIDE SEQUENCE</scope>
    <source>
        <strain evidence="11">CC-YY355</strain>
    </source>
</reference>
<dbReference type="InterPro" id="IPR006070">
    <property type="entry name" value="Sua5-like_dom"/>
</dbReference>
<keyword evidence="12" id="KW-1185">Reference proteome</keyword>
<comment type="caution">
    <text evidence="11">The sequence shown here is derived from an EMBL/GenBank/DDBJ whole genome shotgun (WGS) entry which is preliminary data.</text>
</comment>
<reference evidence="11" key="1">
    <citation type="journal article" date="2007" name="Int. J. Syst. Evol. Microbiol.">
        <title>Luteimonas composti sp. nov., a moderately thermophilic bacterium isolated from food waste.</title>
        <authorList>
            <person name="Young C.C."/>
            <person name="Kampfer P."/>
            <person name="Chen W.M."/>
            <person name="Yen W.S."/>
            <person name="Arun A.B."/>
            <person name="Lai W.A."/>
            <person name="Shen F.T."/>
            <person name="Rekha P.D."/>
            <person name="Lin K.Y."/>
            <person name="Chou J.H."/>
        </authorList>
    </citation>
    <scope>NUCLEOTIDE SEQUENCE</scope>
    <source>
        <strain evidence="11">CC-YY355</strain>
    </source>
</reference>
<organism evidence="11 12">
    <name type="scientific">Luteimonas composti</name>
    <dbReference type="NCBI Taxonomy" id="398257"/>
    <lineage>
        <taxon>Bacteria</taxon>
        <taxon>Pseudomonadati</taxon>
        <taxon>Pseudomonadota</taxon>
        <taxon>Gammaproteobacteria</taxon>
        <taxon>Lysobacterales</taxon>
        <taxon>Lysobacteraceae</taxon>
        <taxon>Luteimonas</taxon>
    </lineage>
</organism>
<evidence type="ECO:0000256" key="3">
    <source>
        <dbReference type="ARBA" id="ARBA00022679"/>
    </source>
</evidence>
<keyword evidence="4 9" id="KW-0819">tRNA processing</keyword>
<evidence type="ECO:0000256" key="4">
    <source>
        <dbReference type="ARBA" id="ARBA00022694"/>
    </source>
</evidence>
<dbReference type="EC" id="2.7.7.87" evidence="9"/>
<evidence type="ECO:0000256" key="5">
    <source>
        <dbReference type="ARBA" id="ARBA00022695"/>
    </source>
</evidence>
<dbReference type="InterPro" id="IPR050156">
    <property type="entry name" value="TC-AMP_synthase_SUA5"/>
</dbReference>
<dbReference type="PROSITE" id="PS51163">
    <property type="entry name" value="YRDC"/>
    <property type="match status" value="1"/>
</dbReference>
<dbReference type="PANTHER" id="PTHR17490">
    <property type="entry name" value="SUA5"/>
    <property type="match status" value="1"/>
</dbReference>
<comment type="catalytic activity">
    <reaction evidence="8 9">
        <text>L-threonine + hydrogencarbonate + ATP = L-threonylcarbamoyladenylate + diphosphate + H2O</text>
        <dbReference type="Rhea" id="RHEA:36407"/>
        <dbReference type="ChEBI" id="CHEBI:15377"/>
        <dbReference type="ChEBI" id="CHEBI:17544"/>
        <dbReference type="ChEBI" id="CHEBI:30616"/>
        <dbReference type="ChEBI" id="CHEBI:33019"/>
        <dbReference type="ChEBI" id="CHEBI:57926"/>
        <dbReference type="ChEBI" id="CHEBI:73682"/>
        <dbReference type="EC" id="2.7.7.87"/>
    </reaction>
</comment>
<protein>
    <recommendedName>
        <fullName evidence="9">Threonylcarbamoyl-AMP synthase</fullName>
        <shortName evidence="9">TC-AMP synthase</shortName>
        <ecNumber evidence="9">2.7.7.87</ecNumber>
    </recommendedName>
    <alternativeName>
        <fullName evidence="9">L-threonylcarbamoyladenylate synthase</fullName>
    </alternativeName>
    <alternativeName>
        <fullName evidence="9">t(6)A37 threonylcarbamoyladenosine biosynthesis protein TsaC</fullName>
    </alternativeName>
    <alternativeName>
        <fullName evidence="9">tRNA threonylcarbamoyladenosine biosynthesis protein TsaC</fullName>
    </alternativeName>
</protein>
<dbReference type="InterPro" id="IPR017945">
    <property type="entry name" value="DHBP_synth_RibB-like_a/b_dom"/>
</dbReference>
<proteinExistence type="inferred from homology"/>
<evidence type="ECO:0000256" key="1">
    <source>
        <dbReference type="ARBA" id="ARBA00004496"/>
    </source>
</evidence>
<evidence type="ECO:0000256" key="2">
    <source>
        <dbReference type="ARBA" id="ARBA00022490"/>
    </source>
</evidence>
<evidence type="ECO:0000256" key="8">
    <source>
        <dbReference type="ARBA" id="ARBA00048366"/>
    </source>
</evidence>
<accession>A0ABT6MQX6</accession>
<keyword evidence="2 9" id="KW-0963">Cytoplasm</keyword>
<dbReference type="RefSeq" id="WP_280942248.1">
    <property type="nucleotide sequence ID" value="NZ_JARYGX010000017.1"/>
</dbReference>
<keyword evidence="6 9" id="KW-0547">Nucleotide-binding</keyword>
<dbReference type="Gene3D" id="3.90.870.10">
    <property type="entry name" value="DHBP synthase"/>
    <property type="match status" value="1"/>
</dbReference>
<evidence type="ECO:0000259" key="10">
    <source>
        <dbReference type="PROSITE" id="PS51163"/>
    </source>
</evidence>
<dbReference type="Pfam" id="PF01300">
    <property type="entry name" value="Sua5_yciO_yrdC"/>
    <property type="match status" value="1"/>
</dbReference>
<evidence type="ECO:0000313" key="11">
    <source>
        <dbReference type="EMBL" id="MDH7453037.1"/>
    </source>
</evidence>
<evidence type="ECO:0000313" key="12">
    <source>
        <dbReference type="Proteomes" id="UP001160550"/>
    </source>
</evidence>
<dbReference type="SUPFAM" id="SSF55821">
    <property type="entry name" value="YrdC/RibB"/>
    <property type="match status" value="1"/>
</dbReference>
<dbReference type="Proteomes" id="UP001160550">
    <property type="component" value="Unassembled WGS sequence"/>
</dbReference>
<keyword evidence="5 9" id="KW-0548">Nucleotidyltransferase</keyword>
<feature type="domain" description="YrdC-like" evidence="10">
    <location>
        <begin position="4"/>
        <end position="186"/>
    </location>
</feature>
<comment type="function">
    <text evidence="9">Required for the formation of a threonylcarbamoyl group on adenosine at position 37 (t(6)A37) in tRNAs that read codons beginning with adenine. Catalyzes the conversion of L-threonine, HCO(3)(-)/CO(2) and ATP to give threonylcarbamoyl-AMP (TC-AMP) as the acyladenylate intermediate, with the release of diphosphate.</text>
</comment>
<evidence type="ECO:0000256" key="7">
    <source>
        <dbReference type="ARBA" id="ARBA00022840"/>
    </source>
</evidence>
<dbReference type="PANTHER" id="PTHR17490:SF18">
    <property type="entry name" value="THREONYLCARBAMOYL-AMP SYNTHASE"/>
    <property type="match status" value="1"/>
</dbReference>
<sequence length="186" mass="19474">MPAPDTIDVAVAALRRGGVIAYPTEGVWGLGCDPFDEAAVLRLLALKQREVDKGLILVASELAQLDDLVDWPRLAPQAKRDILASWPGPNTWIVPVAARVPRWITGTHDGLAVRVSAHPVVGALCAAWRGALVSTSANVAGMPAPRTRQELDAAIAAGVDAIVAGETSGLAAATAIRDARDGRKIR</sequence>
<evidence type="ECO:0000256" key="9">
    <source>
        <dbReference type="HAMAP-Rule" id="MF_01852"/>
    </source>
</evidence>
<keyword evidence="7 9" id="KW-0067">ATP-binding</keyword>
<name>A0ABT6MQX6_9GAMM</name>
<keyword evidence="3 9" id="KW-0808">Transferase</keyword>
<comment type="subcellular location">
    <subcellularLocation>
        <location evidence="1 9">Cytoplasm</location>
    </subcellularLocation>
</comment>
<dbReference type="InterPro" id="IPR023535">
    <property type="entry name" value="TC-AMP_synthase"/>
</dbReference>
<comment type="similarity">
    <text evidence="9">Belongs to the SUA5 family. TsaC subfamily.</text>
</comment>